<evidence type="ECO:0000313" key="2">
    <source>
        <dbReference type="Proteomes" id="UP000054776"/>
    </source>
</evidence>
<keyword evidence="2" id="KW-1185">Reference proteome</keyword>
<sequence>LIAKSPIRGCRFETVRGGKHSVSIGKLTEEQQSNSSSFSAYLSVYPGNVHLFVFHWRLIWWFVHSYKVNNTRCHVISLLIPSHTDDFSIDGPVLLQQVG</sequence>
<feature type="non-terminal residue" evidence="1">
    <location>
        <position position="1"/>
    </location>
</feature>
<proteinExistence type="predicted"/>
<accession>A0A0V1AQZ0</accession>
<comment type="caution">
    <text evidence="1">The sequence shown here is derived from an EMBL/GenBank/DDBJ whole genome shotgun (WGS) entry which is preliminary data.</text>
</comment>
<reference evidence="1 2" key="1">
    <citation type="submission" date="2015-01" db="EMBL/GenBank/DDBJ databases">
        <title>Evolution of Trichinella species and genotypes.</title>
        <authorList>
            <person name="Korhonen P.K."/>
            <person name="Edoardo P."/>
            <person name="Giuseppe L.R."/>
            <person name="Gasser R.B."/>
        </authorList>
    </citation>
    <scope>NUCLEOTIDE SEQUENCE [LARGE SCALE GENOMIC DNA]</scope>
    <source>
        <strain evidence="1">ISS3</strain>
    </source>
</reference>
<protein>
    <submittedName>
        <fullName evidence="1">Uncharacterized protein</fullName>
    </submittedName>
</protein>
<dbReference type="AlphaFoldDB" id="A0A0V1AQZ0"/>
<organism evidence="1 2">
    <name type="scientific">Trichinella spiralis</name>
    <name type="common">Trichina worm</name>
    <dbReference type="NCBI Taxonomy" id="6334"/>
    <lineage>
        <taxon>Eukaryota</taxon>
        <taxon>Metazoa</taxon>
        <taxon>Ecdysozoa</taxon>
        <taxon>Nematoda</taxon>
        <taxon>Enoplea</taxon>
        <taxon>Dorylaimia</taxon>
        <taxon>Trichinellida</taxon>
        <taxon>Trichinellidae</taxon>
        <taxon>Trichinella</taxon>
    </lineage>
</organism>
<gene>
    <name evidence="1" type="ORF">T01_9922</name>
</gene>
<dbReference type="Proteomes" id="UP000054776">
    <property type="component" value="Unassembled WGS sequence"/>
</dbReference>
<name>A0A0V1AQZ0_TRISP</name>
<evidence type="ECO:0000313" key="1">
    <source>
        <dbReference type="EMBL" id="KRY27222.1"/>
    </source>
</evidence>
<dbReference type="EMBL" id="JYDH01000272">
    <property type="protein sequence ID" value="KRY27222.1"/>
    <property type="molecule type" value="Genomic_DNA"/>
</dbReference>